<protein>
    <recommendedName>
        <fullName evidence="2">Rhamnogalacturonase A/B/Epimerase-like pectate lyase domain-containing protein</fullName>
    </recommendedName>
</protein>
<accession>A0A8J2IDL4</accession>
<dbReference type="InterPro" id="IPR012334">
    <property type="entry name" value="Pectin_lyas_fold"/>
</dbReference>
<dbReference type="Proteomes" id="UP000676310">
    <property type="component" value="Unassembled WGS sequence"/>
</dbReference>
<dbReference type="InterPro" id="IPR039279">
    <property type="entry name" value="QRT3-like"/>
</dbReference>
<evidence type="ECO:0000313" key="4">
    <source>
        <dbReference type="Proteomes" id="UP000676310"/>
    </source>
</evidence>
<dbReference type="PANTHER" id="PTHR33928:SF2">
    <property type="entry name" value="PECTATE LYASE SUPERFAMILY PROTEIN DOMAIN-CONTAINING PROTEIN-RELATED"/>
    <property type="match status" value="1"/>
</dbReference>
<organism evidence="3 4">
    <name type="scientific">Alternaria atra</name>
    <dbReference type="NCBI Taxonomy" id="119953"/>
    <lineage>
        <taxon>Eukaryota</taxon>
        <taxon>Fungi</taxon>
        <taxon>Dikarya</taxon>
        <taxon>Ascomycota</taxon>
        <taxon>Pezizomycotina</taxon>
        <taxon>Dothideomycetes</taxon>
        <taxon>Pleosporomycetidae</taxon>
        <taxon>Pleosporales</taxon>
        <taxon>Pleosporineae</taxon>
        <taxon>Pleosporaceae</taxon>
        <taxon>Alternaria</taxon>
        <taxon>Alternaria sect. Ulocladioides</taxon>
    </lineage>
</organism>
<dbReference type="OrthoDB" id="1046782at2759"/>
<comment type="caution">
    <text evidence="3">The sequence shown here is derived from an EMBL/GenBank/DDBJ whole genome shotgun (WGS) entry which is preliminary data.</text>
</comment>
<evidence type="ECO:0000259" key="2">
    <source>
        <dbReference type="Pfam" id="PF12708"/>
    </source>
</evidence>
<dbReference type="Pfam" id="PF12708">
    <property type="entry name" value="Pect-lyase_RHGA_epim"/>
    <property type="match status" value="2"/>
</dbReference>
<dbReference type="GeneID" id="67021137"/>
<evidence type="ECO:0000256" key="1">
    <source>
        <dbReference type="SAM" id="MobiDB-lite"/>
    </source>
</evidence>
<reference evidence="3" key="1">
    <citation type="submission" date="2021-05" db="EMBL/GenBank/DDBJ databases">
        <authorList>
            <person name="Stam R."/>
        </authorList>
    </citation>
    <scope>NUCLEOTIDE SEQUENCE</scope>
    <source>
        <strain evidence="3">CS162</strain>
    </source>
</reference>
<dbReference type="InterPro" id="IPR011050">
    <property type="entry name" value="Pectin_lyase_fold/virulence"/>
</dbReference>
<feature type="compositionally biased region" description="Low complexity" evidence="1">
    <location>
        <begin position="1298"/>
        <end position="1313"/>
    </location>
</feature>
<keyword evidence="4" id="KW-1185">Reference proteome</keyword>
<feature type="region of interest" description="Disordered" evidence="1">
    <location>
        <begin position="1203"/>
        <end position="1237"/>
    </location>
</feature>
<dbReference type="InterPro" id="IPR024535">
    <property type="entry name" value="RHGA/B-epi-like_pectate_lyase"/>
</dbReference>
<dbReference type="Gene3D" id="2.160.20.10">
    <property type="entry name" value="Single-stranded right-handed beta-helix, Pectin lyase-like"/>
    <property type="match status" value="3"/>
</dbReference>
<feature type="compositionally biased region" description="Pro residues" evidence="1">
    <location>
        <begin position="1217"/>
        <end position="1233"/>
    </location>
</feature>
<gene>
    <name evidence="3" type="ORF">ALTATR162_LOCUS8969</name>
</gene>
<feature type="domain" description="Rhamnogalacturonase A/B/Epimerase-like pectate lyase" evidence="2">
    <location>
        <begin position="386"/>
        <end position="594"/>
    </location>
</feature>
<dbReference type="SUPFAM" id="SSF51126">
    <property type="entry name" value="Pectin lyase-like"/>
    <property type="match status" value="2"/>
</dbReference>
<dbReference type="CDD" id="cd23668">
    <property type="entry name" value="GH55_beta13glucanase-like"/>
    <property type="match status" value="1"/>
</dbReference>
<dbReference type="EMBL" id="CAJRGZ010000023">
    <property type="protein sequence ID" value="CAG5178973.1"/>
    <property type="molecule type" value="Genomic_DNA"/>
</dbReference>
<dbReference type="GO" id="GO:0004650">
    <property type="term" value="F:polygalacturonase activity"/>
    <property type="evidence" value="ECO:0007669"/>
    <property type="project" value="InterPro"/>
</dbReference>
<proteinExistence type="predicted"/>
<sequence>MRNDGTWWYKDLEPGTSINQIRNHHVEGGGDRSDPSVASQTRCAALSCARGCKAEQNWQADAHNKLQRQLKSVIIQQRRADNRLHPTYQNKNSVALFGFTAVTLPDGVAARVLTFDDPASTILSSEKVVNQHRRDTPGTDYANSSSTFLGSKWELAMEHIQELIESGLGSQYIVPANDSDGYDSWFDADLTGTTVPMSYMNSIRWMDEEDDDEDDIFDEHYDIDGENEMERLESRQETANLKNKLRNKPVSPSFPIIARKSDTRNVSASAITPLLNNASLSDLEKARIIVEDAIAESSRLNQARLLNPMRNNHGLKPGTIIGQSKVKRRLGAREDGTPVASLLNITDGIADAAALRAVAVKGTYWMGGIDRKGTVPWGDNATYAVFRNVLDYGAVGNGVTDDTKAFKAAMLDGKRCGKGCNGSTLKNAIVYIPPGTYLISTTIPMPFGTQVIGDANDRPTILASKSFIGMGVLSTDEYTGGGTGADGLDEEYYINTANFYRQIRNVIIDVRQTRASQKASCLHYQVAQATSTENVLLIAGPTQNGMYAGNGSGGQISDITFQGGAIGLYGGGQQFTAPRLKFDGCTIGSITMNNVGTGFKLVPDSTSGAAAGNIGSASFLDSSFNNVKTVVQISPLTSTVGSGSTGLVLENIKLTGVGTTVADTGGKTILAGSSSKIDERAMGPVYAGLADKKDRKFTTGEKVGSFRRHSTLVDNDGAYFERAKPQYEDRSVGDFIHVKDLGAKGDGKNDDTAAFQAALCSSLGKILLVDAGSYILTSTVTVPSGAKIVGETWSQLVASGSYFEDALHPKVMLKVGTKGQVGDVEMQDLFFTTVAALWDCHARVGGATGTKLTPKECPPVTSGIDQGCSAASLMFHLTSSGSAYLENAWFWSADHMIDDLDLESGANNMEQNSVYVARGFLAESTEPTWLYGVASEHAVFYQFNFYKAQNIFAGLLQTESPYYQPTPPPPAPFKSAVGVFPGDPTYECAAGDEFSGCDESWAMIIRESQNIFIASAGLYSWFSTYAQTCIDQQLCQKALPLLEKNFSNVRIQHLVTIGAKYMAVMDGKGLLAKDNLNVNSHPFWSQISVLDVSSNGSMYGKYIWVDPKIWDMDQSQFTCSPPCNVKIPPWTRATSTLNYPLITVSDGDWTSTITKAPMTISEWVFEPVTLTGQAANRKRQGFEAFWPKPATTPHWPSVIYAGPDGESSTVAPEASFPTPPPSIGPNAQPPPTGSWPKRQIQPIIRKMEEPLVKECGFYDFFCIGEPWIYGENNTISDPGDDDFDENWEDSLVVCPLPSSSSSSSSTSTTTTTSEDPPEPTASPREGDPMQNEVDCYSGLDQKTEHVRMDNAINSFCSGLGSPGDVFKEDYFKTVTYTFPQGTGTGVQILISLSVEKGCQFMYSYDLCHRYLEVPVNSCQCGGVNGKQGGYLNNDCYSWRIDPQTVF</sequence>
<dbReference type="PANTHER" id="PTHR33928">
    <property type="entry name" value="POLYGALACTURONASE QRT3"/>
    <property type="match status" value="1"/>
</dbReference>
<evidence type="ECO:0000313" key="3">
    <source>
        <dbReference type="EMBL" id="CAG5178973.1"/>
    </source>
</evidence>
<feature type="domain" description="Rhamnogalacturonase A/B/Epimerase-like pectate lyase" evidence="2">
    <location>
        <begin position="735"/>
        <end position="801"/>
    </location>
</feature>
<dbReference type="RefSeq" id="XP_043172537.1">
    <property type="nucleotide sequence ID" value="XM_043316602.1"/>
</dbReference>
<feature type="region of interest" description="Disordered" evidence="1">
    <location>
        <begin position="1294"/>
        <end position="1334"/>
    </location>
</feature>
<name>A0A8J2IDL4_9PLEO</name>